<name>A0ABV9CN78_9ACTN</name>
<keyword evidence="2" id="KW-1133">Transmembrane helix</keyword>
<evidence type="ECO:0000313" key="3">
    <source>
        <dbReference type="EMBL" id="MFC4533783.1"/>
    </source>
</evidence>
<gene>
    <name evidence="3" type="ORF">ACFO60_23700</name>
</gene>
<proteinExistence type="predicted"/>
<reference evidence="4" key="1">
    <citation type="journal article" date="2019" name="Int. J. Syst. Evol. Microbiol.">
        <title>The Global Catalogue of Microorganisms (GCM) 10K type strain sequencing project: providing services to taxonomists for standard genome sequencing and annotation.</title>
        <authorList>
            <consortium name="The Broad Institute Genomics Platform"/>
            <consortium name="The Broad Institute Genome Sequencing Center for Infectious Disease"/>
            <person name="Wu L."/>
            <person name="Ma J."/>
        </authorList>
    </citation>
    <scope>NUCLEOTIDE SEQUENCE [LARGE SCALE GENOMIC DNA]</scope>
    <source>
        <strain evidence="4">CGMCC 4.7132</strain>
    </source>
</reference>
<feature type="region of interest" description="Disordered" evidence="1">
    <location>
        <begin position="170"/>
        <end position="199"/>
    </location>
</feature>
<feature type="compositionally biased region" description="Gly residues" evidence="1">
    <location>
        <begin position="181"/>
        <end position="190"/>
    </location>
</feature>
<evidence type="ECO:0000256" key="2">
    <source>
        <dbReference type="SAM" id="Phobius"/>
    </source>
</evidence>
<accession>A0ABV9CN78</accession>
<comment type="caution">
    <text evidence="3">The sequence shown here is derived from an EMBL/GenBank/DDBJ whole genome shotgun (WGS) entry which is preliminary data.</text>
</comment>
<keyword evidence="2" id="KW-0812">Transmembrane</keyword>
<feature type="region of interest" description="Disordered" evidence="1">
    <location>
        <begin position="218"/>
        <end position="261"/>
    </location>
</feature>
<evidence type="ECO:0000313" key="4">
    <source>
        <dbReference type="Proteomes" id="UP001596004"/>
    </source>
</evidence>
<protein>
    <submittedName>
        <fullName evidence="3">Uncharacterized protein</fullName>
    </submittedName>
</protein>
<sequence>MNDDDLLGSTLRDAMAGVHMRTPVQKLVAAGRSRRRRRIGGAAAGAALATGLALTLAIDSPQVNAPPVAAGNQVHVHLAAFSVDTNPDGTVTVKMTKQQSLDPEVMQRTLAQAGVPAQITINKWCRPSNPSQNLEADFKKVVREEWRSGETVHEQGKQSDEIAREEKRQALETAGDQGKRPGQGAGGQQGHPGRTSVMVVTPSAMPPATKLIIGMRTAGYQPDSPSRVAVSMGLVPDDAPLACTTDVPAGPPRGPKPSPTS</sequence>
<dbReference type="Proteomes" id="UP001596004">
    <property type="component" value="Unassembled WGS sequence"/>
</dbReference>
<keyword evidence="4" id="KW-1185">Reference proteome</keyword>
<organism evidence="3 4">
    <name type="scientific">Sphaerisporangium dianthi</name>
    <dbReference type="NCBI Taxonomy" id="1436120"/>
    <lineage>
        <taxon>Bacteria</taxon>
        <taxon>Bacillati</taxon>
        <taxon>Actinomycetota</taxon>
        <taxon>Actinomycetes</taxon>
        <taxon>Streptosporangiales</taxon>
        <taxon>Streptosporangiaceae</taxon>
        <taxon>Sphaerisporangium</taxon>
    </lineage>
</organism>
<keyword evidence="2" id="KW-0472">Membrane</keyword>
<feature type="compositionally biased region" description="Pro residues" evidence="1">
    <location>
        <begin position="249"/>
        <end position="261"/>
    </location>
</feature>
<dbReference type="EMBL" id="JBHSFP010000017">
    <property type="protein sequence ID" value="MFC4533783.1"/>
    <property type="molecule type" value="Genomic_DNA"/>
</dbReference>
<dbReference type="RefSeq" id="WP_380843560.1">
    <property type="nucleotide sequence ID" value="NZ_JBHSFP010000017.1"/>
</dbReference>
<feature type="transmembrane region" description="Helical" evidence="2">
    <location>
        <begin position="39"/>
        <end position="58"/>
    </location>
</feature>
<evidence type="ECO:0000256" key="1">
    <source>
        <dbReference type="SAM" id="MobiDB-lite"/>
    </source>
</evidence>